<comment type="subcellular location">
    <subcellularLocation>
        <location evidence="1">Membrane</location>
        <topology evidence="1">Single-pass type I membrane protein</topology>
    </subcellularLocation>
</comment>
<sequence length="380" mass="41792">MMAQGKTVTIWFLWLLVLFLWQCIATAAAETSFVAKPGCNETCGDVYVPYPFGIDDRNCAKNKHFLLDCNRTTTPPKLYLSKNMSVYNISVENSTVTVGIAAAVVCYYETVIKWQFNQSIALSKSRTFSNTRNKFTALGCDNLALMNDADGVFGSGCFSLCGNINISSSDDGSCSGLGCCQTPIPKNLKTLNMTLRKVRNKRHDNLRRGISCSYAFLSDSTYNISDIDLFTDPSVDLDRYPTPPVVLDWVVGKDKCEASEGPSGYECGGPAGSFSCNYSDNGLGYRCLCMEGYFGNPYHPQGCVATILFLSPPPPMDPFPPFFFSFTNLSFSLTLCVCGYQWRPRCPLPPHTLPPPPIPRQIPLTVAVVVEAPKSETEKP</sequence>
<dbReference type="Pfam" id="PF08488">
    <property type="entry name" value="WAK"/>
    <property type="match status" value="1"/>
</dbReference>
<keyword evidence="2" id="KW-0418">Kinase</keyword>
<keyword evidence="4 7" id="KW-0732">Signal</keyword>
<keyword evidence="5" id="KW-1015">Disulfide bond</keyword>
<evidence type="ECO:0000259" key="9">
    <source>
        <dbReference type="Pfam" id="PF13947"/>
    </source>
</evidence>
<feature type="signal peptide" evidence="7">
    <location>
        <begin position="1"/>
        <end position="29"/>
    </location>
</feature>
<dbReference type="GO" id="GO:0030247">
    <property type="term" value="F:polysaccharide binding"/>
    <property type="evidence" value="ECO:0007669"/>
    <property type="project" value="InterPro"/>
</dbReference>
<feature type="domain" description="Wall-associated receptor kinase" evidence="8">
    <location>
        <begin position="172"/>
        <end position="250"/>
    </location>
</feature>
<dbReference type="InterPro" id="IPR025287">
    <property type="entry name" value="WAK_GUB"/>
</dbReference>
<organism evidence="10">
    <name type="scientific">Fagus sylvatica</name>
    <name type="common">Beechnut</name>
    <dbReference type="NCBI Taxonomy" id="28930"/>
    <lineage>
        <taxon>Eukaryota</taxon>
        <taxon>Viridiplantae</taxon>
        <taxon>Streptophyta</taxon>
        <taxon>Embryophyta</taxon>
        <taxon>Tracheophyta</taxon>
        <taxon>Spermatophyta</taxon>
        <taxon>Magnoliopsida</taxon>
        <taxon>eudicotyledons</taxon>
        <taxon>Gunneridae</taxon>
        <taxon>Pentapetalae</taxon>
        <taxon>rosids</taxon>
        <taxon>fabids</taxon>
        <taxon>Fagales</taxon>
        <taxon>Fagaceae</taxon>
        <taxon>Fagus</taxon>
    </lineage>
</organism>
<evidence type="ECO:0008006" key="11">
    <source>
        <dbReference type="Google" id="ProtNLM"/>
    </source>
</evidence>
<feature type="chain" id="PRO_5014783157" description="Wall-associated receptor kinase galacturonan-binding domain-containing protein" evidence="7">
    <location>
        <begin position="30"/>
        <end position="380"/>
    </location>
</feature>
<evidence type="ECO:0000256" key="3">
    <source>
        <dbReference type="ARBA" id="ARBA00022679"/>
    </source>
</evidence>
<keyword evidence="2" id="KW-0723">Serine/threonine-protein kinase</keyword>
<dbReference type="EMBL" id="OIVN01001717">
    <property type="protein sequence ID" value="SPC96943.1"/>
    <property type="molecule type" value="Genomic_DNA"/>
</dbReference>
<name>A0A2N9GBL0_FAGSY</name>
<dbReference type="AlphaFoldDB" id="A0A2N9GBL0"/>
<dbReference type="GO" id="GO:0016020">
    <property type="term" value="C:membrane"/>
    <property type="evidence" value="ECO:0007669"/>
    <property type="project" value="UniProtKB-SubCell"/>
</dbReference>
<reference evidence="10" key="1">
    <citation type="submission" date="2018-02" db="EMBL/GenBank/DDBJ databases">
        <authorList>
            <person name="Cohen D.B."/>
            <person name="Kent A.D."/>
        </authorList>
    </citation>
    <scope>NUCLEOTIDE SEQUENCE</scope>
</reference>
<dbReference type="Pfam" id="PF13947">
    <property type="entry name" value="GUB_WAK_bind"/>
    <property type="match status" value="1"/>
</dbReference>
<evidence type="ECO:0000256" key="2">
    <source>
        <dbReference type="ARBA" id="ARBA00022527"/>
    </source>
</evidence>
<dbReference type="InterPro" id="IPR013695">
    <property type="entry name" value="WAK"/>
</dbReference>
<evidence type="ECO:0000259" key="8">
    <source>
        <dbReference type="Pfam" id="PF08488"/>
    </source>
</evidence>
<evidence type="ECO:0000256" key="4">
    <source>
        <dbReference type="ARBA" id="ARBA00022729"/>
    </source>
</evidence>
<proteinExistence type="predicted"/>
<dbReference type="GO" id="GO:0004674">
    <property type="term" value="F:protein serine/threonine kinase activity"/>
    <property type="evidence" value="ECO:0007669"/>
    <property type="project" value="UniProtKB-KW"/>
</dbReference>
<evidence type="ECO:0000256" key="6">
    <source>
        <dbReference type="ARBA" id="ARBA00023180"/>
    </source>
</evidence>
<accession>A0A2N9GBL0</accession>
<keyword evidence="6" id="KW-0325">Glycoprotein</keyword>
<gene>
    <name evidence="10" type="ORF">FSB_LOCUS24825</name>
</gene>
<evidence type="ECO:0000256" key="1">
    <source>
        <dbReference type="ARBA" id="ARBA00004479"/>
    </source>
</evidence>
<dbReference type="PANTHER" id="PTHR33491">
    <property type="entry name" value="OSJNBA0016N04.9 PROTEIN"/>
    <property type="match status" value="1"/>
</dbReference>
<evidence type="ECO:0000256" key="7">
    <source>
        <dbReference type="SAM" id="SignalP"/>
    </source>
</evidence>
<protein>
    <recommendedName>
        <fullName evidence="11">Wall-associated receptor kinase galacturonan-binding domain-containing protein</fullName>
    </recommendedName>
</protein>
<evidence type="ECO:0000313" key="10">
    <source>
        <dbReference type="EMBL" id="SPC96943.1"/>
    </source>
</evidence>
<evidence type="ECO:0000256" key="5">
    <source>
        <dbReference type="ARBA" id="ARBA00023157"/>
    </source>
</evidence>
<keyword evidence="3" id="KW-0808">Transferase</keyword>
<feature type="domain" description="Wall-associated receptor kinase galacturonan-binding" evidence="9">
    <location>
        <begin position="39"/>
        <end position="98"/>
    </location>
</feature>